<proteinExistence type="inferred from homology"/>
<dbReference type="GO" id="GO:0005737">
    <property type="term" value="C:cytoplasm"/>
    <property type="evidence" value="ECO:0007669"/>
    <property type="project" value="UniProtKB-ARBA"/>
</dbReference>
<keyword evidence="5" id="KW-1185">Reference proteome</keyword>
<dbReference type="InParanoid" id="A0A409XZQ7"/>
<evidence type="ECO:0000256" key="2">
    <source>
        <dbReference type="SAM" id="MobiDB-lite"/>
    </source>
</evidence>
<protein>
    <recommendedName>
        <fullName evidence="3">PITH domain-containing protein</fullName>
    </recommendedName>
</protein>
<dbReference type="InterPro" id="IPR010400">
    <property type="entry name" value="PITH_dom"/>
</dbReference>
<name>A0A409XZQ7_9AGAR</name>
<evidence type="ECO:0000313" key="5">
    <source>
        <dbReference type="Proteomes" id="UP000284706"/>
    </source>
</evidence>
<gene>
    <name evidence="4" type="ORF">CVT26_005585</name>
</gene>
<dbReference type="PROSITE" id="PS51532">
    <property type="entry name" value="PITH"/>
    <property type="match status" value="1"/>
</dbReference>
<dbReference type="OrthoDB" id="2635at2759"/>
<feature type="region of interest" description="Disordered" evidence="2">
    <location>
        <begin position="1"/>
        <end position="25"/>
    </location>
</feature>
<organism evidence="4 5">
    <name type="scientific">Gymnopilus dilepis</name>
    <dbReference type="NCBI Taxonomy" id="231916"/>
    <lineage>
        <taxon>Eukaryota</taxon>
        <taxon>Fungi</taxon>
        <taxon>Dikarya</taxon>
        <taxon>Basidiomycota</taxon>
        <taxon>Agaricomycotina</taxon>
        <taxon>Agaricomycetes</taxon>
        <taxon>Agaricomycetidae</taxon>
        <taxon>Agaricales</taxon>
        <taxon>Agaricineae</taxon>
        <taxon>Hymenogastraceae</taxon>
        <taxon>Gymnopilus</taxon>
    </lineage>
</organism>
<comment type="similarity">
    <text evidence="1">Belongs to the PITHD1 family.</text>
</comment>
<dbReference type="Pfam" id="PF06201">
    <property type="entry name" value="PITH"/>
    <property type="match status" value="1"/>
</dbReference>
<comment type="caution">
    <text evidence="4">The sequence shown here is derived from an EMBL/GenBank/DDBJ whole genome shotgun (WGS) entry which is preliminary data.</text>
</comment>
<dbReference type="InterPro" id="IPR045099">
    <property type="entry name" value="PITH1-like"/>
</dbReference>
<dbReference type="EMBL" id="NHYE01001386">
    <property type="protein sequence ID" value="PPQ96258.1"/>
    <property type="molecule type" value="Genomic_DNA"/>
</dbReference>
<evidence type="ECO:0000259" key="3">
    <source>
        <dbReference type="PROSITE" id="PS51532"/>
    </source>
</evidence>
<accession>A0A409XZQ7</accession>
<dbReference type="GO" id="GO:0005634">
    <property type="term" value="C:nucleus"/>
    <property type="evidence" value="ECO:0007669"/>
    <property type="project" value="TreeGrafter"/>
</dbReference>
<feature type="compositionally biased region" description="Basic and acidic residues" evidence="2">
    <location>
        <begin position="1"/>
        <end position="22"/>
    </location>
</feature>
<evidence type="ECO:0000256" key="1">
    <source>
        <dbReference type="ARBA" id="ARBA00025788"/>
    </source>
</evidence>
<dbReference type="Proteomes" id="UP000284706">
    <property type="component" value="Unassembled WGS sequence"/>
</dbReference>
<sequence>MPHEHHDGCGHESHDHDHDHSPSDLGFQDNLFARIDRQNVIALNGTGNAPNIIKPWHARLNEDNFLESDADDQLIIRVPFTGTVRLKAVLLKAGPAGHTPQKIALFPNEPNLDFDDVTNKTPAQEFSVPQDRDVGEYVVKTAKFSNVSSLTIFVPASQGAETTRIYYLGFLGSWTEQKNQPIITVYEAQANLADHEKIQGMEGNWTAPGH</sequence>
<dbReference type="PANTHER" id="PTHR12175:SF1">
    <property type="entry name" value="PITH DOMAIN-CONTAINING PROTEIN 1"/>
    <property type="match status" value="1"/>
</dbReference>
<reference evidence="4 5" key="1">
    <citation type="journal article" date="2018" name="Evol. Lett.">
        <title>Horizontal gene cluster transfer increased hallucinogenic mushroom diversity.</title>
        <authorList>
            <person name="Reynolds H.T."/>
            <person name="Vijayakumar V."/>
            <person name="Gluck-Thaler E."/>
            <person name="Korotkin H.B."/>
            <person name="Matheny P.B."/>
            <person name="Slot J.C."/>
        </authorList>
    </citation>
    <scope>NUCLEOTIDE SEQUENCE [LARGE SCALE GENOMIC DNA]</scope>
    <source>
        <strain evidence="4 5">SRW20</strain>
    </source>
</reference>
<dbReference type="PANTHER" id="PTHR12175">
    <property type="entry name" value="AD039 HT014 THIOREDOXIN FAMILY TRP26"/>
    <property type="match status" value="1"/>
</dbReference>
<dbReference type="AlphaFoldDB" id="A0A409XZQ7"/>
<dbReference type="InterPro" id="IPR008979">
    <property type="entry name" value="Galactose-bd-like_sf"/>
</dbReference>
<dbReference type="FunCoup" id="A0A409XZQ7">
    <property type="interactions" value="509"/>
</dbReference>
<evidence type="ECO:0000313" key="4">
    <source>
        <dbReference type="EMBL" id="PPQ96258.1"/>
    </source>
</evidence>
<dbReference type="InterPro" id="IPR037047">
    <property type="entry name" value="PITH_dom_sf"/>
</dbReference>
<feature type="domain" description="PITH" evidence="3">
    <location>
        <begin position="20"/>
        <end position="190"/>
    </location>
</feature>
<dbReference type="SUPFAM" id="SSF49785">
    <property type="entry name" value="Galactose-binding domain-like"/>
    <property type="match status" value="1"/>
</dbReference>
<dbReference type="Gene3D" id="2.60.120.470">
    <property type="entry name" value="PITH domain"/>
    <property type="match status" value="1"/>
</dbReference>